<proteinExistence type="predicted"/>
<sequence>MQSVNTYILYTNRLKRLVKQLLKASRSPVLDQWLLRCSFFCALLFVGCPVALAQKSDQAPYNAKALSRISLVLHRLEKAQVKPGEDAVFLPGSYPSYIHHTQRFKKKKKDITIFYNILIDLTLKKIRPALPDSLQIRIDTLLKRSGRIYPRFYNKARGSYNFWLRDSAYRFPYSWWIPLIKKDGAVPDDMDDSVLSRFVDPKGNKDSLEKLHQILQNYTGHPGKHLHTAPKAYRRFHTYSTWFGKKFPVVLDAVVLSNILSFVCHYDLPWTKADSAAMRLIVQSVKSGDYIKRPLAISPYYGKTAILLYHYSRLMQQKKLPALDSLRPFLMKTGYAILQKPSADLMEKVIAANALMQLGEKTPQLRLPSAQNWQSVIEHSDFAYFIGNIPSYMSRGLQGVLHPINALMYYHYCPAFNDVLVLQYLVTGAEKDTQ</sequence>
<accession>A0A5B8VIS5</accession>
<organism evidence="1 2">
    <name type="scientific">Arachidicoccus ginsenosidivorans</name>
    <dbReference type="NCBI Taxonomy" id="496057"/>
    <lineage>
        <taxon>Bacteria</taxon>
        <taxon>Pseudomonadati</taxon>
        <taxon>Bacteroidota</taxon>
        <taxon>Chitinophagia</taxon>
        <taxon>Chitinophagales</taxon>
        <taxon>Chitinophagaceae</taxon>
        <taxon>Arachidicoccus</taxon>
    </lineage>
</organism>
<dbReference type="KEGG" id="agi:FSB73_07010"/>
<reference evidence="1 2" key="1">
    <citation type="journal article" date="2017" name="Int. J. Syst. Evol. Microbiol.">
        <title>Arachidicoccus ginsenosidivorans sp. nov., with ginsenoside-converting activity isolated from ginseng cultivating soil.</title>
        <authorList>
            <person name="Siddiqi M.Z."/>
            <person name="Aslam Z."/>
            <person name="Im W.T."/>
        </authorList>
    </citation>
    <scope>NUCLEOTIDE SEQUENCE [LARGE SCALE GENOMIC DNA]</scope>
    <source>
        <strain evidence="1 2">Gsoil 809</strain>
    </source>
</reference>
<dbReference type="Proteomes" id="UP000321291">
    <property type="component" value="Chromosome"/>
</dbReference>
<name>A0A5B8VIS5_9BACT</name>
<dbReference type="EMBL" id="CP042434">
    <property type="protein sequence ID" value="QEC71454.1"/>
    <property type="molecule type" value="Genomic_DNA"/>
</dbReference>
<evidence type="ECO:0000313" key="2">
    <source>
        <dbReference type="Proteomes" id="UP000321291"/>
    </source>
</evidence>
<dbReference type="RefSeq" id="WP_146780832.1">
    <property type="nucleotide sequence ID" value="NZ_CP042434.1"/>
</dbReference>
<keyword evidence="2" id="KW-1185">Reference proteome</keyword>
<evidence type="ECO:0000313" key="1">
    <source>
        <dbReference type="EMBL" id="QEC71454.1"/>
    </source>
</evidence>
<gene>
    <name evidence="1" type="ORF">FSB73_07010</name>
</gene>
<protein>
    <submittedName>
        <fullName evidence="1">Uncharacterized protein</fullName>
    </submittedName>
</protein>
<dbReference type="AlphaFoldDB" id="A0A5B8VIS5"/>
<dbReference type="OrthoDB" id="1116847at2"/>